<dbReference type="InterPro" id="IPR053161">
    <property type="entry name" value="Ulvan_degrading_GH"/>
</dbReference>
<organism evidence="2 3">
    <name type="scientific">Bacteroides oleiciplenus</name>
    <dbReference type="NCBI Taxonomy" id="626931"/>
    <lineage>
        <taxon>Bacteria</taxon>
        <taxon>Pseudomonadati</taxon>
        <taxon>Bacteroidota</taxon>
        <taxon>Bacteroidia</taxon>
        <taxon>Bacteroidales</taxon>
        <taxon>Bacteroidaceae</taxon>
        <taxon>Bacteroides</taxon>
    </lineage>
</organism>
<evidence type="ECO:0000256" key="1">
    <source>
        <dbReference type="SAM" id="SignalP"/>
    </source>
</evidence>
<dbReference type="EMBL" id="QSUL01000008">
    <property type="protein sequence ID" value="RGN34638.1"/>
    <property type="molecule type" value="Genomic_DNA"/>
</dbReference>
<accession>A0A3E5BAN5</accession>
<proteinExistence type="predicted"/>
<dbReference type="Pfam" id="PF17132">
    <property type="entry name" value="Glyco_hydro_106"/>
    <property type="match status" value="1"/>
</dbReference>
<evidence type="ECO:0000313" key="3">
    <source>
        <dbReference type="Proteomes" id="UP000260983"/>
    </source>
</evidence>
<keyword evidence="1" id="KW-0732">Signal</keyword>
<feature type="signal peptide" evidence="1">
    <location>
        <begin position="1"/>
        <end position="23"/>
    </location>
</feature>
<reference evidence="2 3" key="1">
    <citation type="submission" date="2018-08" db="EMBL/GenBank/DDBJ databases">
        <title>A genome reference for cultivated species of the human gut microbiota.</title>
        <authorList>
            <person name="Zou Y."/>
            <person name="Xue W."/>
            <person name="Luo G."/>
        </authorList>
    </citation>
    <scope>NUCLEOTIDE SEQUENCE [LARGE SCALE GENOMIC DNA]</scope>
    <source>
        <strain evidence="2 3">OM05-15BH</strain>
    </source>
</reference>
<sequence length="1042" mass="119025">MRKYSSTLLWVLISLLSACQSNGNMKDQIVVSRFENPQKVDRATLFYSLNDSLKPDLIRRQIDDFAQGGVGGIFLHARGGLLTQYFEEDWWTAIDAAVDQCIKSGIDPWFYDEYKWPSGYAAGYVPAKNKAYRGHYLARIAKGNDIPEDGVIISTDECYNYVCMTAVYGNPWLNGTCKIDYLNPEAITTFIDHTYKTYAERNKNLYNSAGRGIFFDEPDIRPETNGNRYNGVISYSPAFREEFKKMKGYDITDKLACLFEEQEDYRKVRLDYWQMIGAQYEKTFVGQLATFCKANNLMLTGHFFPEENLSGNKTGIGSLMRQVRNEDMPGMDHLELQIDGSLNAAKSISSVSNQYGKERRMSELFGVSGQNMSFEDRKWIANWHVVLGINFFVEHLALYSMKGERKRDFPPALSYQQPWWKKNKQIEDYMGRLCYVSTLGKFDASTLLLVPIESEYIANQNESQKLFNDYYSAMENLMNIHCDFDLGDEQIIEEIGSVKKESLQIGEMEYHYVVIPELLTLRESTVNRLLEFSKKGGKLIILGNYPKYVDATPSHLLEQLKQHSILLPNEKEDLVRNLPKGLNIGHRAEAHIYTQKRILPGGEIYFITNLNRTAPEKVTITFDKEPDKLTLWNPNNGKSYRVKADANHTCNLEIGIADFVILSTGNISVGDQHTENYVLPFMTSVLSTINTPWSGGKLSPNAITLDYARYSIDNGKTFSQSEPVIGIMERLCKQNYKGQLQLHFDVNVEQQLSKASLVVESPFMYQSIQINGKSINSFNEEDYYVDYSFKKSKNIASSLKIGKNTISLTLNFKNPVISDPVFSNRYGTELESIYLIGDFAVKAHYAKWNIWDTEKNRYATFIKKPIHRLNDLYLSCEPSAYSNDLTQCGYPFYAGSFELKNTFTIEKIESDKQYYVNLPLFEATLCRPNINGNELTELSSSPFKWNITPYIKEGVNSISFTLCNSLRNLLGPHHHKGGELRGTSPLSFTGSGGWPHGEGDSKWYDDRLSKEASLKIWTDDFNFIPFGFIEPVEISESVNNRN</sequence>
<protein>
    <recommendedName>
        <fullName evidence="4">Glycoside hydrolase</fullName>
    </recommendedName>
</protein>
<dbReference type="RefSeq" id="WP_117724506.1">
    <property type="nucleotide sequence ID" value="NZ_QSUL01000008.1"/>
</dbReference>
<dbReference type="PANTHER" id="PTHR36848:SF2">
    <property type="entry name" value="SECRETED PROTEIN"/>
    <property type="match status" value="1"/>
</dbReference>
<dbReference type="Proteomes" id="UP000260983">
    <property type="component" value="Unassembled WGS sequence"/>
</dbReference>
<comment type="caution">
    <text evidence="2">The sequence shown here is derived from an EMBL/GenBank/DDBJ whole genome shotgun (WGS) entry which is preliminary data.</text>
</comment>
<dbReference type="PANTHER" id="PTHR36848">
    <property type="entry name" value="DNA-BINDING PROTEIN (PUTATIVE SECRETED PROTEIN)-RELATED"/>
    <property type="match status" value="1"/>
</dbReference>
<evidence type="ECO:0008006" key="4">
    <source>
        <dbReference type="Google" id="ProtNLM"/>
    </source>
</evidence>
<evidence type="ECO:0000313" key="2">
    <source>
        <dbReference type="EMBL" id="RGN34638.1"/>
    </source>
</evidence>
<dbReference type="AlphaFoldDB" id="A0A3E5BAN5"/>
<gene>
    <name evidence="2" type="ORF">DXB65_13030</name>
</gene>
<name>A0A3E5BAN5_9BACE</name>
<feature type="chain" id="PRO_5017831114" description="Glycoside hydrolase" evidence="1">
    <location>
        <begin position="24"/>
        <end position="1042"/>
    </location>
</feature>
<dbReference type="PROSITE" id="PS51257">
    <property type="entry name" value="PROKAR_LIPOPROTEIN"/>
    <property type="match status" value="1"/>
</dbReference>